<accession>A0A7M6DKW7</accession>
<organism evidence="2 3">
    <name type="scientific">Clytia hemisphaerica</name>
    <dbReference type="NCBI Taxonomy" id="252671"/>
    <lineage>
        <taxon>Eukaryota</taxon>
        <taxon>Metazoa</taxon>
        <taxon>Cnidaria</taxon>
        <taxon>Hydrozoa</taxon>
        <taxon>Hydroidolina</taxon>
        <taxon>Leptothecata</taxon>
        <taxon>Obeliida</taxon>
        <taxon>Clytiidae</taxon>
        <taxon>Clytia</taxon>
    </lineage>
</organism>
<dbReference type="InterPro" id="IPR000157">
    <property type="entry name" value="TIR_dom"/>
</dbReference>
<dbReference type="SUPFAM" id="SSF52200">
    <property type="entry name" value="Toll/Interleukin receptor TIR domain"/>
    <property type="match status" value="1"/>
</dbReference>
<dbReference type="PANTHER" id="PTHR46270">
    <property type="entry name" value="ARMADILLO-TYPE FOLD-RELATED"/>
    <property type="match status" value="1"/>
</dbReference>
<evidence type="ECO:0000259" key="1">
    <source>
        <dbReference type="Pfam" id="PF13676"/>
    </source>
</evidence>
<name>A0A7M6DKW7_9CNID</name>
<dbReference type="EnsemblMetazoa" id="CLYHEMT014357.1">
    <property type="protein sequence ID" value="CLYHEMP014357.1"/>
    <property type="gene ID" value="CLYHEMG014357"/>
</dbReference>
<proteinExistence type="predicted"/>
<dbReference type="Proteomes" id="UP000594262">
    <property type="component" value="Unplaced"/>
</dbReference>
<dbReference type="GO" id="GO:0007165">
    <property type="term" value="P:signal transduction"/>
    <property type="evidence" value="ECO:0007669"/>
    <property type="project" value="InterPro"/>
</dbReference>
<keyword evidence="3" id="KW-1185">Reference proteome</keyword>
<dbReference type="InterPro" id="IPR035897">
    <property type="entry name" value="Toll_tir_struct_dom_sf"/>
</dbReference>
<dbReference type="Pfam" id="PF13676">
    <property type="entry name" value="TIR_2"/>
    <property type="match status" value="1"/>
</dbReference>
<dbReference type="OrthoDB" id="9978456at2759"/>
<evidence type="ECO:0000313" key="3">
    <source>
        <dbReference type="Proteomes" id="UP000594262"/>
    </source>
</evidence>
<sequence>MSAIMISYQWDSQPEAIRIKDALEADGYDVWMDLDDMRGNIYQKMAEGVENAAVILVCMSTKYENSVNCNRELQFSQDKRKQLIPIMIEAGYRPGGALGLIIAGLKYVDFSNPGDFDDKMVELRDEITHYCKPTLQPTESAPKAASETATTGDYNMKLGVVEARAESWDGAATALVDKLRSRKLKRGQVVSVSAHNNGKNENAIFSAFYDINAPGQGDLEIHFDSQNSSSSWSTIYQTACEQAATVKLNDIIGISGSCNMDRAVFYVFSQVPSPVSDSATVEYVESRADTWEEAADGIIGQLEANGVSNGQVLNIDAHNNGEGEAAIFSAHYSKDLPGKGPLSISYKAHNGSSAWATFYQNCCNQASKLKRNVFISITASINTPETSVMYMFYYDN</sequence>
<dbReference type="RefSeq" id="XP_066925865.1">
    <property type="nucleotide sequence ID" value="XM_067069764.1"/>
</dbReference>
<reference evidence="2" key="1">
    <citation type="submission" date="2021-01" db="UniProtKB">
        <authorList>
            <consortium name="EnsemblMetazoa"/>
        </authorList>
    </citation>
    <scope>IDENTIFICATION</scope>
</reference>
<protein>
    <recommendedName>
        <fullName evidence="1">TIR domain-containing protein</fullName>
    </recommendedName>
</protein>
<dbReference type="GeneID" id="136813252"/>
<dbReference type="Gene3D" id="3.40.50.10140">
    <property type="entry name" value="Toll/interleukin-1 receptor homology (TIR) domain"/>
    <property type="match status" value="1"/>
</dbReference>
<dbReference type="PANTHER" id="PTHR46270:SF2">
    <property type="entry name" value="TIR DOMAIN-CONTAINING PROTEIN"/>
    <property type="match status" value="1"/>
</dbReference>
<evidence type="ECO:0000313" key="2">
    <source>
        <dbReference type="EnsemblMetazoa" id="CLYHEMP014357.1"/>
    </source>
</evidence>
<dbReference type="AlphaFoldDB" id="A0A7M6DKW7"/>
<feature type="domain" description="TIR" evidence="1">
    <location>
        <begin position="4"/>
        <end position="120"/>
    </location>
</feature>